<name>A0ABD2KXE4_9BILA</name>
<sequence length="420" mass="47573">MKFLAFIPSFKHIILLNFYLVIFVNANGSKENQCAQIETVQNFNIKFVHKLYDEICEAEEMDDEGKEICELLSKIDAYLQKILNIHQKNDEKQIINDQISEVTQLIEQHFANTKQKIGNALASEKRGSIEQFVEQLGNDVEKMEHQQQNDDVVKKLDEQLKKNLKKIKKFSKKLLKNNGKGPTEKEMPEYYELSYQCLLIYEKMAVHLFPLQTLDSATEDSPQIGAVSAAQPSAAAVVADGNNRRRRRKRGVHCCGNCCNCCGLEFGAMFRAFFKFMGEMLSVPWKVIVRAIKTIGYLLVQGVCSLWWPIAGLCILVNHPDTHRAQLYFCCKETPADAWAIYGKNNFPPDYGADQKGCSCWPKMGRDLANIWKVPPRSDQPATVALGQVPAHQNQMNYGNANPAQFNFYPTAPPAQRGAP</sequence>
<evidence type="ECO:0000256" key="1">
    <source>
        <dbReference type="SAM" id="Phobius"/>
    </source>
</evidence>
<keyword evidence="1" id="KW-1133">Transmembrane helix</keyword>
<organism evidence="2 3">
    <name type="scientific">Heterodera trifolii</name>
    <dbReference type="NCBI Taxonomy" id="157864"/>
    <lineage>
        <taxon>Eukaryota</taxon>
        <taxon>Metazoa</taxon>
        <taxon>Ecdysozoa</taxon>
        <taxon>Nematoda</taxon>
        <taxon>Chromadorea</taxon>
        <taxon>Rhabditida</taxon>
        <taxon>Tylenchina</taxon>
        <taxon>Tylenchomorpha</taxon>
        <taxon>Tylenchoidea</taxon>
        <taxon>Heteroderidae</taxon>
        <taxon>Heteroderinae</taxon>
        <taxon>Heterodera</taxon>
    </lineage>
</organism>
<comment type="caution">
    <text evidence="2">The sequence shown here is derived from an EMBL/GenBank/DDBJ whole genome shotgun (WGS) entry which is preliminary data.</text>
</comment>
<reference evidence="2 3" key="1">
    <citation type="submission" date="2024-10" db="EMBL/GenBank/DDBJ databases">
        <authorList>
            <person name="Kim D."/>
        </authorList>
    </citation>
    <scope>NUCLEOTIDE SEQUENCE [LARGE SCALE GENOMIC DNA]</scope>
    <source>
        <strain evidence="2">BH-2024</strain>
    </source>
</reference>
<keyword evidence="1" id="KW-0812">Transmembrane</keyword>
<gene>
    <name evidence="2" type="ORF">niasHT_013232</name>
</gene>
<feature type="transmembrane region" description="Helical" evidence="1">
    <location>
        <begin position="254"/>
        <end position="274"/>
    </location>
</feature>
<keyword evidence="1" id="KW-0472">Membrane</keyword>
<protein>
    <submittedName>
        <fullName evidence="2">Uncharacterized protein</fullName>
    </submittedName>
</protein>
<dbReference type="EMBL" id="JBICBT010000614">
    <property type="protein sequence ID" value="KAL3107583.1"/>
    <property type="molecule type" value="Genomic_DNA"/>
</dbReference>
<feature type="transmembrane region" description="Helical" evidence="1">
    <location>
        <begin position="294"/>
        <end position="317"/>
    </location>
</feature>
<proteinExistence type="predicted"/>
<dbReference type="AlphaFoldDB" id="A0ABD2KXE4"/>
<accession>A0ABD2KXE4</accession>
<feature type="transmembrane region" description="Helical" evidence="1">
    <location>
        <begin position="6"/>
        <end position="26"/>
    </location>
</feature>
<evidence type="ECO:0000313" key="3">
    <source>
        <dbReference type="Proteomes" id="UP001620626"/>
    </source>
</evidence>
<evidence type="ECO:0000313" key="2">
    <source>
        <dbReference type="EMBL" id="KAL3107583.1"/>
    </source>
</evidence>
<keyword evidence="3" id="KW-1185">Reference proteome</keyword>
<dbReference type="Proteomes" id="UP001620626">
    <property type="component" value="Unassembled WGS sequence"/>
</dbReference>